<evidence type="ECO:0000256" key="6">
    <source>
        <dbReference type="ARBA" id="ARBA00022598"/>
    </source>
</evidence>
<evidence type="ECO:0000256" key="5">
    <source>
        <dbReference type="ARBA" id="ARBA00022555"/>
    </source>
</evidence>
<dbReference type="PANTHER" id="PTHR10947">
    <property type="entry name" value="PHENYLALANYL-TRNA SYNTHETASE BETA CHAIN AND LEUCINE-RICH REPEAT-CONTAINING PROTEIN 47"/>
    <property type="match status" value="1"/>
</dbReference>
<evidence type="ECO:0000259" key="17">
    <source>
        <dbReference type="PROSITE" id="PS50886"/>
    </source>
</evidence>
<keyword evidence="21" id="KW-1185">Reference proteome</keyword>
<keyword evidence="13 15" id="KW-0030">Aminoacyl-tRNA synthetase</keyword>
<keyword evidence="7 15" id="KW-0479">Metal-binding</keyword>
<dbReference type="InterPro" id="IPR004532">
    <property type="entry name" value="Phe-tRNA-ligase_IIc_bsu_bact"/>
</dbReference>
<dbReference type="PROSITE" id="PS51483">
    <property type="entry name" value="B5"/>
    <property type="match status" value="1"/>
</dbReference>
<dbReference type="InterPro" id="IPR036690">
    <property type="entry name" value="Fdx_antiC-bd_sf"/>
</dbReference>
<dbReference type="PANTHER" id="PTHR10947:SF0">
    <property type="entry name" value="PHENYLALANINE--TRNA LIGASE BETA SUBUNIT"/>
    <property type="match status" value="1"/>
</dbReference>
<dbReference type="Gene3D" id="3.50.40.10">
    <property type="entry name" value="Phenylalanyl-trna Synthetase, Chain B, domain 3"/>
    <property type="match status" value="1"/>
</dbReference>
<comment type="caution">
    <text evidence="15">Lacks conserved residue(s) required for the propagation of feature annotation.</text>
</comment>
<dbReference type="InterPro" id="IPR002547">
    <property type="entry name" value="tRNA-bd_dom"/>
</dbReference>
<dbReference type="SUPFAM" id="SSF55681">
    <property type="entry name" value="Class II aaRS and biotin synthetases"/>
    <property type="match status" value="1"/>
</dbReference>
<evidence type="ECO:0000256" key="11">
    <source>
        <dbReference type="ARBA" id="ARBA00022884"/>
    </source>
</evidence>
<dbReference type="InterPro" id="IPR005121">
    <property type="entry name" value="Fdx_antiC-bd"/>
</dbReference>
<feature type="binding site" evidence="15">
    <location>
        <position position="472"/>
    </location>
    <ligand>
        <name>Mg(2+)</name>
        <dbReference type="ChEBI" id="CHEBI:18420"/>
        <note>shared with alpha subunit</note>
    </ligand>
</feature>
<dbReference type="SUPFAM" id="SSF56037">
    <property type="entry name" value="PheT/TilS domain"/>
    <property type="match status" value="1"/>
</dbReference>
<dbReference type="InterPro" id="IPR005147">
    <property type="entry name" value="tRNA_synthase_B5-dom"/>
</dbReference>
<keyword evidence="11 16" id="KW-0694">RNA-binding</keyword>
<comment type="caution">
    <text evidence="20">The sequence shown here is derived from an EMBL/GenBank/DDBJ whole genome shotgun (WGS) entry which is preliminary data.</text>
</comment>
<dbReference type="Pfam" id="PF03484">
    <property type="entry name" value="B5"/>
    <property type="match status" value="1"/>
</dbReference>
<proteinExistence type="inferred from homology"/>
<protein>
    <recommendedName>
        <fullName evidence="15">Phenylalanine--tRNA ligase beta subunit</fullName>
        <ecNumber evidence="15">6.1.1.20</ecNumber>
    </recommendedName>
    <alternativeName>
        <fullName evidence="15">Phenylalanyl-tRNA synthetase beta subunit</fullName>
        <shortName evidence="15">PheRS</shortName>
    </alternativeName>
</protein>
<evidence type="ECO:0000313" key="20">
    <source>
        <dbReference type="EMBL" id="MFH6984854.1"/>
    </source>
</evidence>
<keyword evidence="8 15" id="KW-0547">Nucleotide-binding</keyword>
<dbReference type="Gene3D" id="3.30.56.10">
    <property type="match status" value="2"/>
</dbReference>
<name>A0ABW7NBD4_9BACT</name>
<evidence type="ECO:0000259" key="19">
    <source>
        <dbReference type="PROSITE" id="PS51483"/>
    </source>
</evidence>
<reference evidence="20 21" key="1">
    <citation type="journal article" date="2013" name="Int. J. Syst. Evol. Microbiol.">
        <title>Marinoscillum luteum sp. nov., isolated from marine sediment.</title>
        <authorList>
            <person name="Cha I.T."/>
            <person name="Park S.J."/>
            <person name="Kim S.J."/>
            <person name="Kim J.G."/>
            <person name="Jung M.Y."/>
            <person name="Shin K.S."/>
            <person name="Kwon K.K."/>
            <person name="Yang S.H."/>
            <person name="Seo Y.S."/>
            <person name="Rhee S.K."/>
        </authorList>
    </citation>
    <scope>NUCLEOTIDE SEQUENCE [LARGE SCALE GENOMIC DNA]</scope>
    <source>
        <strain evidence="20 21">KCTC 23939</strain>
    </source>
</reference>
<evidence type="ECO:0000313" key="21">
    <source>
        <dbReference type="Proteomes" id="UP001610063"/>
    </source>
</evidence>
<evidence type="ECO:0000256" key="2">
    <source>
        <dbReference type="ARBA" id="ARBA00008653"/>
    </source>
</evidence>
<evidence type="ECO:0000256" key="10">
    <source>
        <dbReference type="ARBA" id="ARBA00022842"/>
    </source>
</evidence>
<keyword evidence="9 15" id="KW-0067">ATP-binding</keyword>
<dbReference type="Pfam" id="PF03483">
    <property type="entry name" value="B3_4"/>
    <property type="match status" value="1"/>
</dbReference>
<dbReference type="InterPro" id="IPR045864">
    <property type="entry name" value="aa-tRNA-synth_II/BPL/LPL"/>
</dbReference>
<evidence type="ECO:0000256" key="9">
    <source>
        <dbReference type="ARBA" id="ARBA00022840"/>
    </source>
</evidence>
<dbReference type="InterPro" id="IPR009061">
    <property type="entry name" value="DNA-bd_dom_put_sf"/>
</dbReference>
<keyword evidence="10 15" id="KW-0460">Magnesium</keyword>
<dbReference type="PROSITE" id="PS51447">
    <property type="entry name" value="FDX_ACB"/>
    <property type="match status" value="1"/>
</dbReference>
<dbReference type="InterPro" id="IPR041616">
    <property type="entry name" value="PheRS_beta_core"/>
</dbReference>
<keyword evidence="6 15" id="KW-0436">Ligase</keyword>
<evidence type="ECO:0000256" key="3">
    <source>
        <dbReference type="ARBA" id="ARBA00011209"/>
    </source>
</evidence>
<sequence>MKISYNWLKDYISLSESPEEISSALTQTGLEVEGVEHVEKIPGGFEGLVIGEVIECKPHPDADKLQLTKVDVGTGVLLPIVCGAPNVKQGIKVIVATVGTTIYPTSGEPFKIKKAKIRGEVSEGMLCAEDEIGLGTSHAGLLILDTEKPNGTPLIEIFESGSDYVFEIGLTPNRGDATSHLGAARDLKAFFKRPIEPRQSKSLKTEIDRPIEVTVENNEACPRYSGLTIRGLKIEPSPDWLQWRLKAVGLSPINNVVDITNYVMMSLGQPMHAFDADAITGNKITVKTLPAGTKFTTLDEVERKLSDKDLMICNDQSGMCIAGVFGGTQSGVKDSTTSIFLESAHFSADWVRGTAMRHGLSTDASFRFERGSDPEMTLPALQMAAEMILELAGGQVASEVVDIYPQPILPVRIPTTYQNFHRLIGITLPNDQIIEILNLLDIQTETIDDASFTAIVPPYRSEVTREADLVEEVLRIYGFNNIPLEETLSAGYLSSFSEKEPYKLQEDLSTYLAGKGFSEIQTNSLTNPKYYKDLGLGGEPVEILNKSSEDLGYMKTSLLYTALESVRHNINRKAKNLNLFEFGKIYAQKNEKYKEDQLLAFYMSGDSHEESWLEGARKIGFHDLSRVVFSSLQHLKVVGYTTEPTEDPALEYGLAVKLNNKVIGKLGMLKTKISRYFDIKQEVFYAEFLWKDLVKAAKVETSFEEISKYPEVRRDLSLVLDKKVSYNEIKDLAFKSEKKLLNRINVFSVYEGDKLEAGKKSYALSFFIQDKTKTLTDKGIDKVMNGLISTFENEVGAIIRK</sequence>
<feature type="domain" description="B5" evidence="19">
    <location>
        <begin position="408"/>
        <end position="484"/>
    </location>
</feature>
<dbReference type="InterPro" id="IPR020825">
    <property type="entry name" value="Phe-tRNA_synthase-like_B3/B4"/>
</dbReference>
<comment type="subunit">
    <text evidence="3 15">Tetramer of two alpha and two beta subunits.</text>
</comment>
<dbReference type="SUPFAM" id="SSF54991">
    <property type="entry name" value="Anticodon-binding domain of PheRS"/>
    <property type="match status" value="1"/>
</dbReference>
<dbReference type="PROSITE" id="PS50886">
    <property type="entry name" value="TRBD"/>
    <property type="match status" value="1"/>
</dbReference>
<dbReference type="Pfam" id="PF17759">
    <property type="entry name" value="tRNA_synthFbeta"/>
    <property type="match status" value="1"/>
</dbReference>
<dbReference type="InterPro" id="IPR012340">
    <property type="entry name" value="NA-bd_OB-fold"/>
</dbReference>
<dbReference type="InterPro" id="IPR005146">
    <property type="entry name" value="B3/B4_tRNA-bd"/>
</dbReference>
<feature type="domain" description="TRNA-binding" evidence="17">
    <location>
        <begin position="42"/>
        <end position="155"/>
    </location>
</feature>
<dbReference type="NCBIfam" id="NF045760">
    <property type="entry name" value="YtpR"/>
    <property type="match status" value="1"/>
</dbReference>
<dbReference type="InterPro" id="IPR045060">
    <property type="entry name" value="Phe-tRNA-ligase_IIc_bsu"/>
</dbReference>
<feature type="domain" description="FDX-ACB" evidence="18">
    <location>
        <begin position="707"/>
        <end position="800"/>
    </location>
</feature>
<dbReference type="Pfam" id="PF01588">
    <property type="entry name" value="tRNA_bind"/>
    <property type="match status" value="1"/>
</dbReference>
<accession>A0ABW7NBD4</accession>
<feature type="binding site" evidence="15">
    <location>
        <position position="468"/>
    </location>
    <ligand>
        <name>Mg(2+)</name>
        <dbReference type="ChEBI" id="CHEBI:18420"/>
        <note>shared with alpha subunit</note>
    </ligand>
</feature>
<evidence type="ECO:0000256" key="14">
    <source>
        <dbReference type="ARBA" id="ARBA00049255"/>
    </source>
</evidence>
<gene>
    <name evidence="15 20" type="primary">pheT</name>
    <name evidence="20" type="ORF">ACHKAR_15465</name>
</gene>
<evidence type="ECO:0000256" key="1">
    <source>
        <dbReference type="ARBA" id="ARBA00004496"/>
    </source>
</evidence>
<keyword evidence="12 15" id="KW-0648">Protein biosynthesis</keyword>
<keyword evidence="5 16" id="KW-0820">tRNA-binding</keyword>
<dbReference type="CDD" id="cd00769">
    <property type="entry name" value="PheRS_beta_core"/>
    <property type="match status" value="1"/>
</dbReference>
<dbReference type="Proteomes" id="UP001610063">
    <property type="component" value="Unassembled WGS sequence"/>
</dbReference>
<comment type="subcellular location">
    <subcellularLocation>
        <location evidence="1 15">Cytoplasm</location>
    </subcellularLocation>
</comment>
<dbReference type="GO" id="GO:0004826">
    <property type="term" value="F:phenylalanine-tRNA ligase activity"/>
    <property type="evidence" value="ECO:0007669"/>
    <property type="project" value="UniProtKB-EC"/>
</dbReference>
<dbReference type="Gene3D" id="2.40.50.140">
    <property type="entry name" value="Nucleic acid-binding proteins"/>
    <property type="match status" value="1"/>
</dbReference>
<feature type="binding site" evidence="15">
    <location>
        <position position="471"/>
    </location>
    <ligand>
        <name>Mg(2+)</name>
        <dbReference type="ChEBI" id="CHEBI:18420"/>
        <note>shared with alpha subunit</note>
    </ligand>
</feature>
<evidence type="ECO:0000256" key="8">
    <source>
        <dbReference type="ARBA" id="ARBA00022741"/>
    </source>
</evidence>
<dbReference type="EMBL" id="JBIPKE010000019">
    <property type="protein sequence ID" value="MFH6984854.1"/>
    <property type="molecule type" value="Genomic_DNA"/>
</dbReference>
<keyword evidence="4 15" id="KW-0963">Cytoplasm</keyword>
<dbReference type="SMART" id="SM00873">
    <property type="entry name" value="B3_4"/>
    <property type="match status" value="1"/>
</dbReference>
<evidence type="ECO:0000256" key="15">
    <source>
        <dbReference type="HAMAP-Rule" id="MF_00283"/>
    </source>
</evidence>
<dbReference type="RefSeq" id="WP_395418278.1">
    <property type="nucleotide sequence ID" value="NZ_JBIPKE010000019.1"/>
</dbReference>
<evidence type="ECO:0000259" key="18">
    <source>
        <dbReference type="PROSITE" id="PS51447"/>
    </source>
</evidence>
<dbReference type="SUPFAM" id="SSF46955">
    <property type="entry name" value="Putative DNA-binding domain"/>
    <property type="match status" value="1"/>
</dbReference>
<evidence type="ECO:0000256" key="7">
    <source>
        <dbReference type="ARBA" id="ARBA00022723"/>
    </source>
</evidence>
<dbReference type="Gene3D" id="3.30.70.380">
    <property type="entry name" value="Ferrodoxin-fold anticodon-binding domain"/>
    <property type="match status" value="1"/>
</dbReference>
<dbReference type="EC" id="6.1.1.20" evidence="15"/>
<dbReference type="SUPFAM" id="SSF50249">
    <property type="entry name" value="Nucleic acid-binding proteins"/>
    <property type="match status" value="1"/>
</dbReference>
<evidence type="ECO:0000256" key="12">
    <source>
        <dbReference type="ARBA" id="ARBA00022917"/>
    </source>
</evidence>
<dbReference type="Pfam" id="PF03147">
    <property type="entry name" value="FDX-ACB"/>
    <property type="match status" value="1"/>
</dbReference>
<comment type="catalytic activity">
    <reaction evidence="14 15">
        <text>tRNA(Phe) + L-phenylalanine + ATP = L-phenylalanyl-tRNA(Phe) + AMP + diphosphate + H(+)</text>
        <dbReference type="Rhea" id="RHEA:19413"/>
        <dbReference type="Rhea" id="RHEA-COMP:9668"/>
        <dbReference type="Rhea" id="RHEA-COMP:9699"/>
        <dbReference type="ChEBI" id="CHEBI:15378"/>
        <dbReference type="ChEBI" id="CHEBI:30616"/>
        <dbReference type="ChEBI" id="CHEBI:33019"/>
        <dbReference type="ChEBI" id="CHEBI:58095"/>
        <dbReference type="ChEBI" id="CHEBI:78442"/>
        <dbReference type="ChEBI" id="CHEBI:78531"/>
        <dbReference type="ChEBI" id="CHEBI:456215"/>
        <dbReference type="EC" id="6.1.1.20"/>
    </reaction>
</comment>
<dbReference type="SMART" id="SM00896">
    <property type="entry name" value="FDX-ACB"/>
    <property type="match status" value="1"/>
</dbReference>
<comment type="cofactor">
    <cofactor evidence="15">
        <name>Mg(2+)</name>
        <dbReference type="ChEBI" id="CHEBI:18420"/>
    </cofactor>
    <text evidence="15">Binds 2 magnesium ions per tetramer.</text>
</comment>
<dbReference type="InterPro" id="IPR033714">
    <property type="entry name" value="tRNA_bind_bactPheRS"/>
</dbReference>
<organism evidence="20 21">
    <name type="scientific">Marinoscillum luteum</name>
    <dbReference type="NCBI Taxonomy" id="861051"/>
    <lineage>
        <taxon>Bacteria</taxon>
        <taxon>Pseudomonadati</taxon>
        <taxon>Bacteroidota</taxon>
        <taxon>Cytophagia</taxon>
        <taxon>Cytophagales</taxon>
        <taxon>Reichenbachiellaceae</taxon>
        <taxon>Marinoscillum</taxon>
    </lineage>
</organism>
<evidence type="ECO:0000256" key="4">
    <source>
        <dbReference type="ARBA" id="ARBA00022490"/>
    </source>
</evidence>
<dbReference type="Gene3D" id="3.30.930.10">
    <property type="entry name" value="Bira Bifunctional Protein, Domain 2"/>
    <property type="match status" value="1"/>
</dbReference>
<evidence type="ECO:0000256" key="16">
    <source>
        <dbReference type="PROSITE-ProRule" id="PRU00209"/>
    </source>
</evidence>
<evidence type="ECO:0000256" key="13">
    <source>
        <dbReference type="ARBA" id="ARBA00023146"/>
    </source>
</evidence>
<dbReference type="CDD" id="cd02796">
    <property type="entry name" value="tRNA_bind_bactPheRS"/>
    <property type="match status" value="1"/>
</dbReference>
<comment type="similarity">
    <text evidence="2 15">Belongs to the phenylalanyl-tRNA synthetase beta subunit family. Type 1 subfamily.</text>
</comment>
<dbReference type="SMART" id="SM00874">
    <property type="entry name" value="B5"/>
    <property type="match status" value="1"/>
</dbReference>
<dbReference type="HAMAP" id="MF_00283">
    <property type="entry name" value="Phe_tRNA_synth_beta1"/>
    <property type="match status" value="1"/>
</dbReference>
<dbReference type="NCBIfam" id="TIGR00472">
    <property type="entry name" value="pheT_bact"/>
    <property type="match status" value="1"/>
</dbReference>